<dbReference type="EMBL" id="AEDQ01000004">
    <property type="protein sequence ID" value="EFL44663.1"/>
    <property type="molecule type" value="Genomic_DNA"/>
</dbReference>
<dbReference type="InterPro" id="IPR003772">
    <property type="entry name" value="YceD"/>
</dbReference>
<dbReference type="Proteomes" id="UP000004431">
    <property type="component" value="Unassembled WGS sequence"/>
</dbReference>
<dbReference type="PANTHER" id="PTHR34374">
    <property type="entry name" value="LARGE RIBOSOMAL RNA SUBUNIT ACCUMULATION PROTEIN YCED HOMOLOG 1, CHLOROPLASTIC"/>
    <property type="match status" value="1"/>
</dbReference>
<gene>
    <name evidence="1" type="ORF">HMPREF9248_0124</name>
</gene>
<keyword evidence="2" id="KW-1185">Reference proteome</keyword>
<dbReference type="Pfam" id="PF02620">
    <property type="entry name" value="YceD"/>
    <property type="match status" value="1"/>
</dbReference>
<name>A0ABN0B1Q0_9ACTN</name>
<proteinExistence type="predicted"/>
<dbReference type="RefSeq" id="WP_006303533.1">
    <property type="nucleotide sequence ID" value="NZ_AEDQ01000004.1"/>
</dbReference>
<sequence>MNQIIAILDDRLAQTGSSYTLNGHLDETEYTLGAHSFTLPNGIDYSLVLTNAGQGIFVNGMVRADVRGTCDRCLGPACFSIASEVDEYYLFEEPDDAHMDEETDPLDYELVGDDSTINLTRALSSAILMDTPFVIHCSEDCKGLCLECGANLNTTTCPHQQHVTTDDDMRAANPFAVLSSLKDELEQQEHTDK</sequence>
<comment type="caution">
    <text evidence="1">The sequence shown here is derived from an EMBL/GenBank/DDBJ whole genome shotgun (WGS) entry which is preliminary data.</text>
</comment>
<dbReference type="PANTHER" id="PTHR34374:SF1">
    <property type="entry name" value="LARGE RIBOSOMAL RNA SUBUNIT ACCUMULATION PROTEIN YCED HOMOLOG 1, CHLOROPLASTIC"/>
    <property type="match status" value="1"/>
</dbReference>
<accession>A0ABN0B1Q0</accession>
<evidence type="ECO:0000313" key="1">
    <source>
        <dbReference type="EMBL" id="EFL44663.1"/>
    </source>
</evidence>
<protein>
    <submittedName>
        <fullName evidence="1">ACR, COG1399</fullName>
    </submittedName>
</protein>
<organism evidence="1 2">
    <name type="scientific">Fannyhessea vaginae PB189-T1-4</name>
    <dbReference type="NCBI Taxonomy" id="866774"/>
    <lineage>
        <taxon>Bacteria</taxon>
        <taxon>Bacillati</taxon>
        <taxon>Actinomycetota</taxon>
        <taxon>Coriobacteriia</taxon>
        <taxon>Coriobacteriales</taxon>
        <taxon>Atopobiaceae</taxon>
        <taxon>Fannyhessea</taxon>
    </lineage>
</organism>
<evidence type="ECO:0000313" key="2">
    <source>
        <dbReference type="Proteomes" id="UP000004431"/>
    </source>
</evidence>
<reference evidence="1 2" key="1">
    <citation type="submission" date="2010-08" db="EMBL/GenBank/DDBJ databases">
        <authorList>
            <person name="Durkin A.S."/>
            <person name="Madupu R."/>
            <person name="Torralba M."/>
            <person name="Gillis M."/>
            <person name="Methe B."/>
            <person name="Sutton G."/>
            <person name="Nelson K.E."/>
        </authorList>
    </citation>
    <scope>NUCLEOTIDE SEQUENCE [LARGE SCALE GENOMIC DNA]</scope>
    <source>
        <strain evidence="1 2">PB189-T1-4</strain>
    </source>
</reference>